<comment type="caution">
    <text evidence="2">The sequence shown here is derived from an EMBL/GenBank/DDBJ whole genome shotgun (WGS) entry which is preliminary data.</text>
</comment>
<evidence type="ECO:0000256" key="1">
    <source>
        <dbReference type="SAM" id="MobiDB-lite"/>
    </source>
</evidence>
<organism evidence="2 3">
    <name type="scientific">Besnoitia besnoiti</name>
    <name type="common">Apicomplexan protozoan</name>
    <dbReference type="NCBI Taxonomy" id="94643"/>
    <lineage>
        <taxon>Eukaryota</taxon>
        <taxon>Sar</taxon>
        <taxon>Alveolata</taxon>
        <taxon>Apicomplexa</taxon>
        <taxon>Conoidasida</taxon>
        <taxon>Coccidia</taxon>
        <taxon>Eucoccidiorida</taxon>
        <taxon>Eimeriorina</taxon>
        <taxon>Sarcocystidae</taxon>
        <taxon>Besnoitia</taxon>
    </lineage>
</organism>
<feature type="compositionally biased region" description="Low complexity" evidence="1">
    <location>
        <begin position="140"/>
        <end position="150"/>
    </location>
</feature>
<dbReference type="OrthoDB" id="333402at2759"/>
<feature type="region of interest" description="Disordered" evidence="1">
    <location>
        <begin position="178"/>
        <end position="252"/>
    </location>
</feature>
<keyword evidence="3" id="KW-1185">Reference proteome</keyword>
<proteinExistence type="predicted"/>
<dbReference type="RefSeq" id="XP_029215209.1">
    <property type="nucleotide sequence ID" value="XM_029361742.1"/>
</dbReference>
<dbReference type="EMBL" id="NWUJ01000016">
    <property type="protein sequence ID" value="PFH31200.1"/>
    <property type="molecule type" value="Genomic_DNA"/>
</dbReference>
<feature type="region of interest" description="Disordered" evidence="1">
    <location>
        <begin position="427"/>
        <end position="447"/>
    </location>
</feature>
<feature type="compositionally biased region" description="Basic and acidic residues" evidence="1">
    <location>
        <begin position="431"/>
        <end position="447"/>
    </location>
</feature>
<protein>
    <submittedName>
        <fullName evidence="2">Uncharacterized protein</fullName>
    </submittedName>
</protein>
<accession>A0A2A9M714</accession>
<name>A0A2A9M714_BESBE</name>
<dbReference type="VEuPathDB" id="ToxoDB:BESB_030740"/>
<evidence type="ECO:0000313" key="3">
    <source>
        <dbReference type="Proteomes" id="UP000224006"/>
    </source>
</evidence>
<gene>
    <name evidence="2" type="ORF">BESB_030740</name>
</gene>
<dbReference type="KEGG" id="bbes:BESB_030740"/>
<feature type="compositionally biased region" description="Basic and acidic residues" evidence="1">
    <location>
        <begin position="238"/>
        <end position="252"/>
    </location>
</feature>
<dbReference type="Proteomes" id="UP000224006">
    <property type="component" value="Chromosome XIII"/>
</dbReference>
<dbReference type="AlphaFoldDB" id="A0A2A9M714"/>
<feature type="region of interest" description="Disordered" evidence="1">
    <location>
        <begin position="25"/>
        <end position="77"/>
    </location>
</feature>
<sequence length="447" mass="48193">MEDAAEAAGRAVSRRAGEEEAAAAAFTVEDQQTDELGASQCVRRGTPASEGRHPQAYPEEAQTEEESARGARVEGEIDREVDMALDAAASVVPIAEWAARQRADPRQAADDSVCLNFQGSAASSSIPRDSSPSRPPPPSSAASPPTASASLDVPSGCSRSSFVCDASQASLLSFASPALKRQDGGGTPGVFTPQKESEASAQCYRGAQADAASPPEDEVGAASRVASGEAEGASETTAEARECAGKEDGEETRAAQKNDLFLGMWPSFSLAGTLEAPSLPQQAAACKRFTEQKQAEEFLATLSAEEKNLLQRRYSRVARQLARLPALRSMPQEKFRSFALKDEKAREDYVELWKEQEKQLRALQPHDIVFANLHARLKELYPERSDVALYDMCRRVCAHAKKEGRKDVLGPLRGALSHARFALAREHRKARSFETGDAGDARRNDSE</sequence>
<feature type="region of interest" description="Disordered" evidence="1">
    <location>
        <begin position="101"/>
        <end position="159"/>
    </location>
</feature>
<feature type="compositionally biased region" description="Low complexity" evidence="1">
    <location>
        <begin position="120"/>
        <end position="132"/>
    </location>
</feature>
<reference evidence="2 3" key="1">
    <citation type="submission" date="2017-09" db="EMBL/GenBank/DDBJ databases">
        <title>Genome sequencing of Besnoitia besnoiti strain Bb-Ger1.</title>
        <authorList>
            <person name="Schares G."/>
            <person name="Venepally P."/>
            <person name="Lorenzi H.A."/>
        </authorList>
    </citation>
    <scope>NUCLEOTIDE SEQUENCE [LARGE SCALE GENOMIC DNA]</scope>
    <source>
        <strain evidence="2 3">Bb-Ger1</strain>
    </source>
</reference>
<feature type="compositionally biased region" description="Basic and acidic residues" evidence="1">
    <location>
        <begin position="66"/>
        <end position="77"/>
    </location>
</feature>
<evidence type="ECO:0000313" key="2">
    <source>
        <dbReference type="EMBL" id="PFH31200.1"/>
    </source>
</evidence>
<feature type="compositionally biased region" description="Low complexity" evidence="1">
    <location>
        <begin position="220"/>
        <end position="237"/>
    </location>
</feature>
<dbReference type="GeneID" id="40308126"/>